<protein>
    <submittedName>
        <fullName evidence="3">Thiol-disulfide isomerase or thioredoxin</fullName>
    </submittedName>
</protein>
<dbReference type="AlphaFoldDB" id="A0A1T4WYX3"/>
<dbReference type="GO" id="GO:0016209">
    <property type="term" value="F:antioxidant activity"/>
    <property type="evidence" value="ECO:0007669"/>
    <property type="project" value="InterPro"/>
</dbReference>
<dbReference type="PANTHER" id="PTHR42852:SF13">
    <property type="entry name" value="PROTEIN DIPZ"/>
    <property type="match status" value="1"/>
</dbReference>
<dbReference type="Proteomes" id="UP000190460">
    <property type="component" value="Unassembled WGS sequence"/>
</dbReference>
<keyword evidence="4" id="KW-1185">Reference proteome</keyword>
<dbReference type="InterPro" id="IPR000866">
    <property type="entry name" value="AhpC/TSA"/>
</dbReference>
<dbReference type="InterPro" id="IPR036249">
    <property type="entry name" value="Thioredoxin-like_sf"/>
</dbReference>
<dbReference type="Pfam" id="PF00578">
    <property type="entry name" value="AhpC-TSA"/>
    <property type="match status" value="1"/>
</dbReference>
<dbReference type="CDD" id="cd02966">
    <property type="entry name" value="TlpA_like_family"/>
    <property type="match status" value="1"/>
</dbReference>
<dbReference type="EMBL" id="FUYB01000010">
    <property type="protein sequence ID" value="SKA82068.1"/>
    <property type="molecule type" value="Genomic_DNA"/>
</dbReference>
<evidence type="ECO:0000313" key="3">
    <source>
        <dbReference type="EMBL" id="SKA82068.1"/>
    </source>
</evidence>
<dbReference type="PANTHER" id="PTHR42852">
    <property type="entry name" value="THIOL:DISULFIDE INTERCHANGE PROTEIN DSBE"/>
    <property type="match status" value="1"/>
</dbReference>
<keyword evidence="1" id="KW-0732">Signal</keyword>
<proteinExistence type="predicted"/>
<dbReference type="Gene3D" id="3.40.30.10">
    <property type="entry name" value="Glutaredoxin"/>
    <property type="match status" value="1"/>
</dbReference>
<dbReference type="GO" id="GO:0016853">
    <property type="term" value="F:isomerase activity"/>
    <property type="evidence" value="ECO:0007669"/>
    <property type="project" value="UniProtKB-KW"/>
</dbReference>
<feature type="chain" id="PRO_5012617263" evidence="1">
    <location>
        <begin position="42"/>
        <end position="182"/>
    </location>
</feature>
<dbReference type="STRING" id="92487.SAMN02745130_02241"/>
<name>A0A1T4WYX3_9GAMM</name>
<dbReference type="InterPro" id="IPR050553">
    <property type="entry name" value="Thioredoxin_ResA/DsbE_sf"/>
</dbReference>
<evidence type="ECO:0000259" key="2">
    <source>
        <dbReference type="PROSITE" id="PS51352"/>
    </source>
</evidence>
<keyword evidence="3" id="KW-0413">Isomerase</keyword>
<reference evidence="3 4" key="1">
    <citation type="submission" date="2017-02" db="EMBL/GenBank/DDBJ databases">
        <authorList>
            <person name="Peterson S.W."/>
        </authorList>
    </citation>
    <scope>NUCLEOTIDE SEQUENCE [LARGE SCALE GENOMIC DNA]</scope>
    <source>
        <strain evidence="3 4">ATCC 49788</strain>
    </source>
</reference>
<dbReference type="GO" id="GO:0016491">
    <property type="term" value="F:oxidoreductase activity"/>
    <property type="evidence" value="ECO:0007669"/>
    <property type="project" value="InterPro"/>
</dbReference>
<accession>A0A1T4WYX3</accession>
<feature type="domain" description="Thioredoxin" evidence="2">
    <location>
        <begin position="31"/>
        <end position="178"/>
    </location>
</feature>
<dbReference type="InterPro" id="IPR013766">
    <property type="entry name" value="Thioredoxin_domain"/>
</dbReference>
<organism evidence="3 4">
    <name type="scientific">Thiothrix eikelboomii</name>
    <dbReference type="NCBI Taxonomy" id="92487"/>
    <lineage>
        <taxon>Bacteria</taxon>
        <taxon>Pseudomonadati</taxon>
        <taxon>Pseudomonadota</taxon>
        <taxon>Gammaproteobacteria</taxon>
        <taxon>Thiotrichales</taxon>
        <taxon>Thiotrichaceae</taxon>
        <taxon>Thiothrix</taxon>
    </lineage>
</organism>
<sequence length="182" mass="20316">MNASLNKLPHTQSHRLSHTLSKLCLSVIATGLLSLSLTAQAMTDLQGKPVELLEYVGKGKWTIFEIWASDCPYCPDAILYMRDFKHRYPQADLYGISLDGDNGYTRGRQAAQRFIQKHRVNFPTLMSDTVELDKFLLDQGEEALIGTPALMIYNPKGELVGVESGAIIAQDVIDFIQNKQSN</sequence>
<evidence type="ECO:0000256" key="1">
    <source>
        <dbReference type="SAM" id="SignalP"/>
    </source>
</evidence>
<feature type="signal peptide" evidence="1">
    <location>
        <begin position="1"/>
        <end position="41"/>
    </location>
</feature>
<dbReference type="PROSITE" id="PS51352">
    <property type="entry name" value="THIOREDOXIN_2"/>
    <property type="match status" value="1"/>
</dbReference>
<evidence type="ECO:0000313" key="4">
    <source>
        <dbReference type="Proteomes" id="UP000190460"/>
    </source>
</evidence>
<dbReference type="SUPFAM" id="SSF52833">
    <property type="entry name" value="Thioredoxin-like"/>
    <property type="match status" value="1"/>
</dbReference>
<gene>
    <name evidence="3" type="ORF">SAMN02745130_02241</name>
</gene>